<feature type="transmembrane region" description="Helical" evidence="1">
    <location>
        <begin position="136"/>
        <end position="158"/>
    </location>
</feature>
<proteinExistence type="predicted"/>
<organism evidence="2 3">
    <name type="scientific">Rosa chinensis</name>
    <name type="common">China rose</name>
    <dbReference type="NCBI Taxonomy" id="74649"/>
    <lineage>
        <taxon>Eukaryota</taxon>
        <taxon>Viridiplantae</taxon>
        <taxon>Streptophyta</taxon>
        <taxon>Embryophyta</taxon>
        <taxon>Tracheophyta</taxon>
        <taxon>Spermatophyta</taxon>
        <taxon>Magnoliopsida</taxon>
        <taxon>eudicotyledons</taxon>
        <taxon>Gunneridae</taxon>
        <taxon>Pentapetalae</taxon>
        <taxon>rosids</taxon>
        <taxon>fabids</taxon>
        <taxon>Rosales</taxon>
        <taxon>Rosaceae</taxon>
        <taxon>Rosoideae</taxon>
        <taxon>Rosoideae incertae sedis</taxon>
        <taxon>Rosa</taxon>
    </lineage>
</organism>
<keyword evidence="1" id="KW-1133">Transmembrane helix</keyword>
<reference evidence="2 3" key="1">
    <citation type="journal article" date="2018" name="Nat. Genet.">
        <title>The Rosa genome provides new insights in the design of modern roses.</title>
        <authorList>
            <person name="Bendahmane M."/>
        </authorList>
    </citation>
    <scope>NUCLEOTIDE SEQUENCE [LARGE SCALE GENOMIC DNA]</scope>
    <source>
        <strain evidence="3">cv. Old Blush</strain>
    </source>
</reference>
<evidence type="ECO:0000256" key="1">
    <source>
        <dbReference type="SAM" id="Phobius"/>
    </source>
</evidence>
<gene>
    <name evidence="2" type="ORF">RchiOBHm_Chr2g0133721</name>
</gene>
<keyword evidence="1" id="KW-0812">Transmembrane</keyword>
<evidence type="ECO:0008006" key="4">
    <source>
        <dbReference type="Google" id="ProtNLM"/>
    </source>
</evidence>
<dbReference type="Gramene" id="PRQ50486">
    <property type="protein sequence ID" value="PRQ50486"/>
    <property type="gene ID" value="RchiOBHm_Chr2g0133721"/>
</dbReference>
<comment type="caution">
    <text evidence="2">The sequence shown here is derived from an EMBL/GenBank/DDBJ whole genome shotgun (WGS) entry which is preliminary data.</text>
</comment>
<evidence type="ECO:0000313" key="3">
    <source>
        <dbReference type="Proteomes" id="UP000238479"/>
    </source>
</evidence>
<protein>
    <recommendedName>
        <fullName evidence="4">Transmembrane protein</fullName>
    </recommendedName>
</protein>
<dbReference type="Proteomes" id="UP000238479">
    <property type="component" value="Chromosome 2"/>
</dbReference>
<accession>A0A2P6RVP1</accession>
<dbReference type="EMBL" id="PDCK01000040">
    <property type="protein sequence ID" value="PRQ50486.1"/>
    <property type="molecule type" value="Genomic_DNA"/>
</dbReference>
<keyword evidence="3" id="KW-1185">Reference proteome</keyword>
<sequence length="159" mass="17957">MVLLLFDSRFGEACSIDFLYEFETATETLLSGFEKVKLSLLQYGKACCWDLRAKGLHRRRCSNMFIGTLPGMVIGTLPGMVHRDVARHVHWRRCSGMLSLTSLTPEGAVVRRACNRKEKVVESDGMRSEPFVFQPALLPSPSCFSTLLCLVVLLFFLFM</sequence>
<dbReference type="AlphaFoldDB" id="A0A2P6RVP1"/>
<name>A0A2P6RVP1_ROSCH</name>
<keyword evidence="1" id="KW-0472">Membrane</keyword>
<evidence type="ECO:0000313" key="2">
    <source>
        <dbReference type="EMBL" id="PRQ50486.1"/>
    </source>
</evidence>